<feature type="domain" description="Transglutaminase-like" evidence="2">
    <location>
        <begin position="499"/>
        <end position="584"/>
    </location>
</feature>
<dbReference type="InterPro" id="IPR025403">
    <property type="entry name" value="TgpA-like_C"/>
</dbReference>
<organism evidence="3 4">
    <name type="scientific">Thermobacillus xylanilyticus</name>
    <dbReference type="NCBI Taxonomy" id="76633"/>
    <lineage>
        <taxon>Bacteria</taxon>
        <taxon>Bacillati</taxon>
        <taxon>Bacillota</taxon>
        <taxon>Bacilli</taxon>
        <taxon>Bacillales</taxon>
        <taxon>Paenibacillaceae</taxon>
        <taxon>Thermobacillus</taxon>
    </lineage>
</organism>
<dbReference type="InterPro" id="IPR052901">
    <property type="entry name" value="Bact_TGase-like"/>
</dbReference>
<dbReference type="PANTHER" id="PTHR42736:SF1">
    <property type="entry name" value="PROTEIN-GLUTAMINE GAMMA-GLUTAMYLTRANSFERASE"/>
    <property type="match status" value="1"/>
</dbReference>
<comment type="caution">
    <text evidence="3">The sequence shown here is derived from an EMBL/GenBank/DDBJ whole genome shotgun (WGS) entry which is preliminary data.</text>
</comment>
<dbReference type="EMBL" id="CAJRAY010000074">
    <property type="protein sequence ID" value="CAG5090368.1"/>
    <property type="molecule type" value="Genomic_DNA"/>
</dbReference>
<proteinExistence type="predicted"/>
<reference evidence="3 4" key="1">
    <citation type="submission" date="2021-04" db="EMBL/GenBank/DDBJ databases">
        <authorList>
            <person name="Rakotoarivonina H."/>
        </authorList>
    </citation>
    <scope>NUCLEOTIDE SEQUENCE [LARGE SCALE GENOMIC DNA]</scope>
    <source>
        <strain evidence="3 4">XE</strain>
    </source>
</reference>
<dbReference type="Pfam" id="PF01841">
    <property type="entry name" value="Transglut_core"/>
    <property type="match status" value="1"/>
</dbReference>
<keyword evidence="1" id="KW-1133">Transmembrane helix</keyword>
<keyword evidence="1" id="KW-0812">Transmembrane</keyword>
<feature type="transmembrane region" description="Helical" evidence="1">
    <location>
        <begin position="200"/>
        <end position="222"/>
    </location>
</feature>
<dbReference type="Proteomes" id="UP000681526">
    <property type="component" value="Unassembled WGS sequence"/>
</dbReference>
<sequence>MAKRMVKGFIRLLARNGYAKLCVLFAAVLLWQWFDSLEGYWWPQTFAIVHAALIAGTAIEFLVPGKLRWRMPLHAAALLACIMVFSGFRWIPMAGEWKDAAAWGDWFAEIAEPLAPYIGVAAVAYGLFLFAGRFCRTRPQVALFCGAVLVSLAVLDSFTTIYLWDEVAWCVFISLCWLVAEHFERFRRSHPDTWRHLTEYPVSFVLPVIAVVGLVMAAGLLAPSVNPVLKDPYTLWMESRGESVPSFVGDKVGSLPSAVRERDARSGYSRSDDKLGDGFEFDYSEVMTVNTNRRSYWRGETKSEYTGQGWVDSEEEQTEAALSGLETGEPLPKRLAGEPLKLSPEAETMNIVATVTMRRDEPFPVLFGAHQAAVIRAIDGAESIPAALAWLPESAELRWPRSDSTPYPETYVIESEQVVLDEEQLRSAGPPDPRIAARYTRLPAVPERVLRLAEELTAGADNDYDKIRRIETYLKENYPYTNTPDISKRRSEDFVDSFLFEVQEGYCDYFSTAMAVLARASGIPVRWVKGYAPGALPAELYISIPENAFDPNMGGSYTVRNADAHSWVEVYFEGFGWIPFEPTPGFSYPYAYPIGEMPAPVLPDLSDVGPVVETGGESGFRIPPAVGIAAGVLAAAGALFWLWRQRESLVLLWRRIRFGAMSANEQIVHETERLIRICRRRGLERSDHETLRETVGRWSERRRSLADDFQEVLAMFERAKYGGRPVTDQDAERFAAKVRLIRERL</sequence>
<evidence type="ECO:0000313" key="3">
    <source>
        <dbReference type="EMBL" id="CAG5090368.1"/>
    </source>
</evidence>
<feature type="transmembrane region" description="Helical" evidence="1">
    <location>
        <begin position="12"/>
        <end position="34"/>
    </location>
</feature>
<feature type="transmembrane region" description="Helical" evidence="1">
    <location>
        <begin position="75"/>
        <end position="94"/>
    </location>
</feature>
<accession>A0ABN7S6X2</accession>
<dbReference type="PANTHER" id="PTHR42736">
    <property type="entry name" value="PROTEIN-GLUTAMINE GAMMA-GLUTAMYLTRANSFERASE"/>
    <property type="match status" value="1"/>
</dbReference>
<evidence type="ECO:0000313" key="4">
    <source>
        <dbReference type="Proteomes" id="UP000681526"/>
    </source>
</evidence>
<keyword evidence="1" id="KW-0472">Membrane</keyword>
<dbReference type="SUPFAM" id="SSF54001">
    <property type="entry name" value="Cysteine proteinases"/>
    <property type="match status" value="1"/>
</dbReference>
<evidence type="ECO:0000259" key="2">
    <source>
        <dbReference type="SMART" id="SM00460"/>
    </source>
</evidence>
<dbReference type="InterPro" id="IPR002931">
    <property type="entry name" value="Transglutaminase-like"/>
</dbReference>
<name>A0ABN7S6X2_THEXY</name>
<dbReference type="InterPro" id="IPR038765">
    <property type="entry name" value="Papain-like_cys_pep_sf"/>
</dbReference>
<gene>
    <name evidence="3" type="primary">txxe 1968</name>
    <name evidence="3" type="ORF">TXXE_14030</name>
</gene>
<dbReference type="Pfam" id="PF13559">
    <property type="entry name" value="DUF4129"/>
    <property type="match status" value="1"/>
</dbReference>
<feature type="transmembrane region" description="Helical" evidence="1">
    <location>
        <begin position="114"/>
        <end position="132"/>
    </location>
</feature>
<feature type="transmembrane region" description="Helical" evidence="1">
    <location>
        <begin position="139"/>
        <end position="155"/>
    </location>
</feature>
<keyword evidence="4" id="KW-1185">Reference proteome</keyword>
<protein>
    <submittedName>
        <fullName evidence="3">Transglutaminase domain protein</fullName>
    </submittedName>
</protein>
<evidence type="ECO:0000256" key="1">
    <source>
        <dbReference type="SAM" id="Phobius"/>
    </source>
</evidence>
<dbReference type="SMART" id="SM00460">
    <property type="entry name" value="TGc"/>
    <property type="match status" value="1"/>
</dbReference>
<dbReference type="Gene3D" id="3.10.620.30">
    <property type="match status" value="1"/>
</dbReference>
<feature type="transmembrane region" description="Helical" evidence="1">
    <location>
        <begin position="40"/>
        <end position="63"/>
    </location>
</feature>
<dbReference type="RefSeq" id="WP_213485136.1">
    <property type="nucleotide sequence ID" value="NZ_CAJRAY010000074.1"/>
</dbReference>
<feature type="transmembrane region" description="Helical" evidence="1">
    <location>
        <begin position="161"/>
        <end position="180"/>
    </location>
</feature>